<protein>
    <recommendedName>
        <fullName evidence="4">Nucleotidyl transferase domain-containing protein</fullName>
    </recommendedName>
</protein>
<reference evidence="1" key="1">
    <citation type="submission" date="2021-02" db="EMBL/GenBank/DDBJ databases">
        <authorList>
            <person name="Nowell W R."/>
        </authorList>
    </citation>
    <scope>NUCLEOTIDE SEQUENCE</scope>
</reference>
<dbReference type="Proteomes" id="UP000677228">
    <property type="component" value="Unassembled WGS sequence"/>
</dbReference>
<organism evidence="1 3">
    <name type="scientific">Didymodactylos carnosus</name>
    <dbReference type="NCBI Taxonomy" id="1234261"/>
    <lineage>
        <taxon>Eukaryota</taxon>
        <taxon>Metazoa</taxon>
        <taxon>Spiralia</taxon>
        <taxon>Gnathifera</taxon>
        <taxon>Rotifera</taxon>
        <taxon>Eurotatoria</taxon>
        <taxon>Bdelloidea</taxon>
        <taxon>Philodinida</taxon>
        <taxon>Philodinidae</taxon>
        <taxon>Didymodactylos</taxon>
    </lineage>
</organism>
<proteinExistence type="predicted"/>
<gene>
    <name evidence="1" type="ORF">OVA965_LOCUS17645</name>
    <name evidence="2" type="ORF">TMI583_LOCUS17656</name>
</gene>
<dbReference type="SUPFAM" id="SSF53448">
    <property type="entry name" value="Nucleotide-diphospho-sugar transferases"/>
    <property type="match status" value="1"/>
</dbReference>
<comment type="caution">
    <text evidence="1">The sequence shown here is derived from an EMBL/GenBank/DDBJ whole genome shotgun (WGS) entry which is preliminary data.</text>
</comment>
<dbReference type="InterPro" id="IPR029044">
    <property type="entry name" value="Nucleotide-diphossugar_trans"/>
</dbReference>
<dbReference type="Proteomes" id="UP000682733">
    <property type="component" value="Unassembled WGS sequence"/>
</dbReference>
<dbReference type="EMBL" id="CAJNOK010008523">
    <property type="protein sequence ID" value="CAF1065723.1"/>
    <property type="molecule type" value="Genomic_DNA"/>
</dbReference>
<evidence type="ECO:0008006" key="4">
    <source>
        <dbReference type="Google" id="ProtNLM"/>
    </source>
</evidence>
<evidence type="ECO:0000313" key="1">
    <source>
        <dbReference type="EMBL" id="CAF1065723.1"/>
    </source>
</evidence>
<accession>A0A8S2DVL8</accession>
<evidence type="ECO:0000313" key="2">
    <source>
        <dbReference type="EMBL" id="CAF3830794.1"/>
    </source>
</evidence>
<dbReference type="SUPFAM" id="SSF56112">
    <property type="entry name" value="Protein kinase-like (PK-like)"/>
    <property type="match status" value="1"/>
</dbReference>
<name>A0A8S2DVL8_9BILA</name>
<dbReference type="AlphaFoldDB" id="A0A8S2DVL8"/>
<sequence length="542" mass="60751">MGGLGSRFQTEGYRFPKPLINIVGRPMLFFLLDRLKLEPEDKLFIALSQGIEDEFQVGAQIKKEYPQLDLHVVILKFQTRGAAETLFIILQSMDSVDLSRKTISLDCDTIYFSDILGTFRASESSCCFYFEDRGTKPVFSYLDMSEDNVVHAVKEKVPISTHANTGAYGFSSGNSLLSSCIRVLDVGVDTSGEYYISSVITQMLSEGAVMADVALVTFDNMKKFGIPYDEVYFGKPWADVYVDDKAVHAMLDTEKIAGEVYFYEHMPKEIKHFFPHITESVKNEATSTYTITMDKIEGVTFSHLATSRCLTKGRFIKLLEALRFIHSSQASLEGDEKLTEMKTACIYANGASKVRVRLQQHKALYEQLDSDVDLTVKGILNSLDAYEQADAGVRAAVVHGDPVFSNVLLEKGGEIRLIDMRGMLGDVVTTCGDALYDIAKVFQSLCGYDFVLLDLPMASKDVETLAELKEILRSFVQAHYNIRTFRDVEILTASLFFSLIPLHDRPNHQKAFYSMARGLIFPLETLNHAKNLTKSRYGSGDQ</sequence>
<dbReference type="EMBL" id="CAJOBA010008538">
    <property type="protein sequence ID" value="CAF3830794.1"/>
    <property type="molecule type" value="Genomic_DNA"/>
</dbReference>
<evidence type="ECO:0000313" key="3">
    <source>
        <dbReference type="Proteomes" id="UP000677228"/>
    </source>
</evidence>
<dbReference type="InterPro" id="IPR011009">
    <property type="entry name" value="Kinase-like_dom_sf"/>
</dbReference>
<dbReference type="Gene3D" id="3.90.550.10">
    <property type="entry name" value="Spore Coat Polysaccharide Biosynthesis Protein SpsA, Chain A"/>
    <property type="match status" value="1"/>
</dbReference>